<dbReference type="EMBL" id="QDEB01127205">
    <property type="protein sequence ID" value="RZB39577.1"/>
    <property type="molecule type" value="Genomic_DNA"/>
</dbReference>
<keyword evidence="4" id="KW-1015">Disulfide bond</keyword>
<feature type="non-terminal residue" evidence="9">
    <location>
        <position position="1569"/>
    </location>
</feature>
<dbReference type="PANTHER" id="PTHR43142:SF1">
    <property type="entry name" value="CARBOXYLIC ESTER HYDROLASE"/>
    <property type="match status" value="1"/>
</dbReference>
<keyword evidence="2" id="KW-0719">Serine esterase</keyword>
<proteinExistence type="inferred from homology"/>
<dbReference type="Gene3D" id="3.40.50.1820">
    <property type="entry name" value="alpha/beta hydrolase"/>
    <property type="match status" value="3"/>
</dbReference>
<dbReference type="STRING" id="1661398.A0A482V8P3"/>
<dbReference type="PROSITE" id="PS00941">
    <property type="entry name" value="CARBOXYLESTERASE_B_2"/>
    <property type="match status" value="3"/>
</dbReference>
<dbReference type="InterPro" id="IPR019819">
    <property type="entry name" value="Carboxylesterase_B_CS"/>
</dbReference>
<evidence type="ECO:0000256" key="5">
    <source>
        <dbReference type="ARBA" id="ARBA00023180"/>
    </source>
</evidence>
<evidence type="ECO:0000259" key="8">
    <source>
        <dbReference type="Pfam" id="PF20434"/>
    </source>
</evidence>
<dbReference type="InterPro" id="IPR002018">
    <property type="entry name" value="CarbesteraseB"/>
</dbReference>
<dbReference type="InterPro" id="IPR019826">
    <property type="entry name" value="Carboxylesterase_B_AS"/>
</dbReference>
<dbReference type="FunFam" id="3.40.50.1820:FF:000155">
    <property type="entry name" value="Carboxylic ester hydrolase"/>
    <property type="match status" value="1"/>
</dbReference>
<dbReference type="Pfam" id="PF20434">
    <property type="entry name" value="BD-FAE"/>
    <property type="match status" value="1"/>
</dbReference>
<sequence>MAISKAVIITTAFLQFGFADILVNLPDGTIRGKESITIANKTFYSFLKVPYASPPTGNLRFKPPVPPKRWTGILNATEHYVICYQVNRDLAIESEDCLYLNIYTPRLPNDSEIPTFPVMLYIHGGGFIQGTCLNFICGPEFLIEYDVVVVTVNYRLGPFGFLSTQDEVIPGNNGLKDQHLAIKWTHDNIQLFGGDPERITILGQSAGSASVTYQFLNKKSEGLFWGAICESGSFLSPWSFQRRAREIAFKTASFINETFNYNNDSEDLYRFLRDLPAEELDEASFRLHQLENLENRQISQGYFYSPVIEPEHDDAFITGKMYSDLESGNFIKVPILIGITSEESIEEAGDLSLLQETMKTYDENLHWLVPDDMNIKDEEKRKMVGSIIRSLYSESNFEQNLAAGIRFFSDNSFTRSVIKHAELQSKFTDVYFYQFSYDGMLGNISTALKGADKVAHSEETRYIWRIVFEGYDNTDVQTFPETDILIQRRMLKLWTDFAKTLNPTPKKSDLLQNITWPTVASGRPKDFLFLDIKVLVELPAGTILGRESESYTGKPYYIFQKIPYAAPPAPTPPNNWDGILNTTFLDAICYQISTDLPEETEDCLYINVYTPELPSENNNVSIPVLLYIYGGGFYEGHSMQYRRGPEFLIDHDVVVVTFNYRLGPLGFISTEDAIIPGNNGLRDQQLAIKWVHENIRLFGGDPEKITIVGESAGGASVSHQLLNKNSEGLFRGAIMESGTAINPSALQRNARTVAFSFGAVLNETFHTVDDSQTLLDYLLTVSAEDLDKASTLISGWAPVIEVEHDEAFITEKMYGIVKSGNFVKVPVLMGINSEESLYEAGNLDTLKAKMVSYDNNVELLVPVDMRISNIENQKEFGEAIRKIYCGDETFTDNLAAGVRFDSDNSFTRAIIKNAELQSKFTDVYFYQFSYDGIMGNVTVDIDGAEHVAHAEELRYVWRTTRDGYDNSDLSKFPPEDVTTLHRMLTLWTNFVKTLNPTPEKIDLLQNVTWPIVTSGEEGDFIYLDIGLDLEVKSHPKQEAYSGIIKGRIATIPQKKSIFYAFQEIPYAAPPVGELRFQPPQPVPAWKGVLDTTHNSKVCYQVGIDSDQESEDCLYLNVYSPKLQTRDGNISLPVMVFIHGGGFIVGDAILRSYGPEFLVSQGVVIVTLNYRLGVFGFLSTQDEIIPGNNGLKDQLFALQWVNKNIHLFGGDPAKVTIFGQSAGAASVGYHLISPKSQGLYRAAIMESGSSISAFAYQRNARHYGFKTASLIYSNINENSTSEELLEAMLKASAADIDQASHNVTSQEHVDTAQLFQGYYYAPVIELDSEDAFLTEKMFEVISRGDASKVPIIIGINSEESLSQNTDTNVLKRIMTQYDKHLDFLVPNDMNIKSKDIKIQVGGTIRRLYSGDDLLQNVDAAGVRYMSDTSFTRSVIKHAIIQSNYSDVYFYQFSYDGLMGNVSVIIDGTERVGHNEENGYLWRVINGQFNNYNLDIYPNSDIVTQKRLLTLWTNFAKTLNPTPEKLELLQNIIWPVVSLDDNFPYLDIGEDLVIKHNPKEAPFAVWDALYE</sequence>
<keyword evidence="6" id="KW-0732">Signal</keyword>
<dbReference type="Pfam" id="PF00135">
    <property type="entry name" value="COesterase"/>
    <property type="match status" value="2"/>
</dbReference>
<feature type="domain" description="BD-FAE-like" evidence="8">
    <location>
        <begin position="616"/>
        <end position="723"/>
    </location>
</feature>
<feature type="chain" id="PRO_5019758516" evidence="6">
    <location>
        <begin position="20"/>
        <end position="1569"/>
    </location>
</feature>
<feature type="signal peptide" evidence="6">
    <location>
        <begin position="1"/>
        <end position="19"/>
    </location>
</feature>
<keyword evidence="3" id="KW-0378">Hydrolase</keyword>
<keyword evidence="5" id="KW-0325">Glycoprotein</keyword>
<organism evidence="9 10">
    <name type="scientific">Asbolus verrucosus</name>
    <name type="common">Desert ironclad beetle</name>
    <dbReference type="NCBI Taxonomy" id="1661398"/>
    <lineage>
        <taxon>Eukaryota</taxon>
        <taxon>Metazoa</taxon>
        <taxon>Ecdysozoa</taxon>
        <taxon>Arthropoda</taxon>
        <taxon>Hexapoda</taxon>
        <taxon>Insecta</taxon>
        <taxon>Pterygota</taxon>
        <taxon>Neoptera</taxon>
        <taxon>Endopterygota</taxon>
        <taxon>Coleoptera</taxon>
        <taxon>Polyphaga</taxon>
        <taxon>Cucujiformia</taxon>
        <taxon>Tenebrionidae</taxon>
        <taxon>Pimeliinae</taxon>
        <taxon>Asbolus</taxon>
    </lineage>
</organism>
<accession>A0A482V8P3</accession>
<dbReference type="SUPFAM" id="SSF53474">
    <property type="entry name" value="alpha/beta-Hydrolases"/>
    <property type="match status" value="3"/>
</dbReference>
<name>A0A482V8P3_ASBVE</name>
<reference evidence="9 10" key="1">
    <citation type="submission" date="2017-03" db="EMBL/GenBank/DDBJ databases">
        <title>Genome of the blue death feigning beetle - Asbolus verrucosus.</title>
        <authorList>
            <person name="Rider S.D."/>
        </authorList>
    </citation>
    <scope>NUCLEOTIDE SEQUENCE [LARGE SCALE GENOMIC DNA]</scope>
    <source>
        <strain evidence="9">Butters</strain>
        <tissue evidence="9">Head and leg muscle</tissue>
    </source>
</reference>
<evidence type="ECO:0000256" key="1">
    <source>
        <dbReference type="ARBA" id="ARBA00005964"/>
    </source>
</evidence>
<evidence type="ECO:0000256" key="2">
    <source>
        <dbReference type="ARBA" id="ARBA00022487"/>
    </source>
</evidence>
<evidence type="ECO:0000256" key="4">
    <source>
        <dbReference type="ARBA" id="ARBA00023157"/>
    </source>
</evidence>
<evidence type="ECO:0000313" key="10">
    <source>
        <dbReference type="Proteomes" id="UP000292052"/>
    </source>
</evidence>
<gene>
    <name evidence="9" type="ORF">BDFB_008406</name>
</gene>
<dbReference type="GO" id="GO:0052689">
    <property type="term" value="F:carboxylic ester hydrolase activity"/>
    <property type="evidence" value="ECO:0007669"/>
    <property type="project" value="UniProtKB-KW"/>
</dbReference>
<evidence type="ECO:0000256" key="3">
    <source>
        <dbReference type="ARBA" id="ARBA00022801"/>
    </source>
</evidence>
<comment type="caution">
    <text evidence="9">The sequence shown here is derived from an EMBL/GenBank/DDBJ whole genome shotgun (WGS) entry which is preliminary data.</text>
</comment>
<dbReference type="InterPro" id="IPR029058">
    <property type="entry name" value="AB_hydrolase_fold"/>
</dbReference>
<evidence type="ECO:0000313" key="9">
    <source>
        <dbReference type="EMBL" id="RZB39577.1"/>
    </source>
</evidence>
<dbReference type="InterPro" id="IPR049492">
    <property type="entry name" value="BD-FAE-like_dom"/>
</dbReference>
<feature type="domain" description="Carboxylesterase type B" evidence="7">
    <location>
        <begin position="1039"/>
        <end position="1564"/>
    </location>
</feature>
<dbReference type="OrthoDB" id="19653at2759"/>
<dbReference type="PROSITE" id="PS00122">
    <property type="entry name" value="CARBOXYLESTERASE_B_1"/>
    <property type="match status" value="3"/>
</dbReference>
<evidence type="ECO:0000259" key="7">
    <source>
        <dbReference type="Pfam" id="PF00135"/>
    </source>
</evidence>
<keyword evidence="10" id="KW-1185">Reference proteome</keyword>
<protein>
    <submittedName>
        <fullName evidence="9">Venom carboxylesterase-6-like</fullName>
    </submittedName>
</protein>
<evidence type="ECO:0000256" key="6">
    <source>
        <dbReference type="SAM" id="SignalP"/>
    </source>
</evidence>
<dbReference type="PANTHER" id="PTHR43142">
    <property type="entry name" value="CARBOXYLIC ESTER HYDROLASE"/>
    <property type="match status" value="1"/>
</dbReference>
<comment type="similarity">
    <text evidence="1">Belongs to the type-B carboxylesterase/lipase family.</text>
</comment>
<dbReference type="Proteomes" id="UP000292052">
    <property type="component" value="Unassembled WGS sequence"/>
</dbReference>
<feature type="domain" description="Carboxylesterase type B" evidence="7">
    <location>
        <begin position="22"/>
        <end position="525"/>
    </location>
</feature>